<feature type="region of interest" description="Disordered" evidence="4">
    <location>
        <begin position="281"/>
        <end position="300"/>
    </location>
</feature>
<dbReference type="Proteomes" id="UP000183210">
    <property type="component" value="Unassembled WGS sequence"/>
</dbReference>
<dbReference type="PRINTS" id="PR01007">
    <property type="entry name" value="FLGHOOKFLIK"/>
</dbReference>
<evidence type="ECO:0000313" key="6">
    <source>
        <dbReference type="EMBL" id="SEQ49365.1"/>
    </source>
</evidence>
<feature type="region of interest" description="Disordered" evidence="4">
    <location>
        <begin position="389"/>
        <end position="420"/>
    </location>
</feature>
<dbReference type="InterPro" id="IPR052563">
    <property type="entry name" value="FliK"/>
</dbReference>
<protein>
    <submittedName>
        <fullName evidence="6">Flagellar hook-length control protein FliK</fullName>
    </submittedName>
</protein>
<sequence length="445" mass="47085">MAVASDFILSSTPDISSAKTAFKAPFKPAESTRSDTPRFSDVYAKEQQPARNEVRTRDTDAKSVKREASASRHDSKASDSKTDESVSSGVKQKEVAGTADSGKTLPVADEHASVPEAQLDPLLLLGMTGTLPAEVAPLPSPNAVGSLTSLTDDTLTSGMESAFPQGVGQLASETDPLNGQAASSDETAGQLLAQAGSKLLQTTDTAANTVQTNTTTGQGAPKQAEVMSTILAATAESQPAEGEASLEVLQGLKDIDDKTLPEDRNETFADKLNSLSQTMGTPVQTARPVAPTVPGQPLAMNQSDWHEGMIDRVMWMSSQNLKSADIRLEPAGLGRLEVRIDMTNDQAQVTFASPHADVRDALDSQSHRLRDMFVQQGMTLDVNVSDQSAHRNWQAAQQDTGTGGRRSSNTGLGSEDRAIDEVAGVSSETVAQTIKRNDGVVDFYA</sequence>
<evidence type="ECO:0000256" key="1">
    <source>
        <dbReference type="ARBA" id="ARBA00003944"/>
    </source>
</evidence>
<dbReference type="RefSeq" id="WP_074825244.1">
    <property type="nucleotide sequence ID" value="NZ_FOEV01000006.1"/>
</dbReference>
<dbReference type="Pfam" id="PF02120">
    <property type="entry name" value="Flg_hook"/>
    <property type="match status" value="1"/>
</dbReference>
<proteinExistence type="inferred from homology"/>
<dbReference type="CDD" id="cd17470">
    <property type="entry name" value="T3SS_Flik_C"/>
    <property type="match status" value="1"/>
</dbReference>
<dbReference type="EMBL" id="FOEV01000006">
    <property type="protein sequence ID" value="SEQ49365.1"/>
    <property type="molecule type" value="Genomic_DNA"/>
</dbReference>
<dbReference type="Gene3D" id="3.30.750.140">
    <property type="match status" value="1"/>
</dbReference>
<feature type="compositionally biased region" description="Basic and acidic residues" evidence="4">
    <location>
        <begin position="52"/>
        <end position="84"/>
    </location>
</feature>
<gene>
    <name evidence="6" type="ORF">SAMN05216409_10642</name>
</gene>
<evidence type="ECO:0000259" key="5">
    <source>
        <dbReference type="Pfam" id="PF02120"/>
    </source>
</evidence>
<evidence type="ECO:0000313" key="7">
    <source>
        <dbReference type="Proteomes" id="UP000183210"/>
    </source>
</evidence>
<evidence type="ECO:0000256" key="3">
    <source>
        <dbReference type="ARBA" id="ARBA00022795"/>
    </source>
</evidence>
<keyword evidence="6" id="KW-0966">Cell projection</keyword>
<keyword evidence="6" id="KW-0282">Flagellum</keyword>
<organism evidence="6 7">
    <name type="scientific">Pseudomonas lutea</name>
    <dbReference type="NCBI Taxonomy" id="243924"/>
    <lineage>
        <taxon>Bacteria</taxon>
        <taxon>Pseudomonadati</taxon>
        <taxon>Pseudomonadota</taxon>
        <taxon>Gammaproteobacteria</taxon>
        <taxon>Pseudomonadales</taxon>
        <taxon>Pseudomonadaceae</taxon>
        <taxon>Pseudomonas</taxon>
    </lineage>
</organism>
<dbReference type="InterPro" id="IPR001635">
    <property type="entry name" value="Flag_hook_Flik"/>
</dbReference>
<keyword evidence="3" id="KW-1005">Bacterial flagellum biogenesis</keyword>
<evidence type="ECO:0000256" key="2">
    <source>
        <dbReference type="ARBA" id="ARBA00009149"/>
    </source>
</evidence>
<dbReference type="AlphaFoldDB" id="A0A9X8MCH5"/>
<comment type="function">
    <text evidence="1">Controls the length of the flagellar hook.</text>
</comment>
<name>A0A9X8MCH5_9PSED</name>
<feature type="compositionally biased region" description="Polar residues" evidence="4">
    <location>
        <begin position="389"/>
        <end position="399"/>
    </location>
</feature>
<reference evidence="6 7" key="1">
    <citation type="submission" date="2016-10" db="EMBL/GenBank/DDBJ databases">
        <authorList>
            <person name="Varghese N."/>
            <person name="Submissions S."/>
        </authorList>
    </citation>
    <scope>NUCLEOTIDE SEQUENCE [LARGE SCALE GENOMIC DNA]</scope>
    <source>
        <strain evidence="6 7">LMG 21974</strain>
    </source>
</reference>
<dbReference type="GO" id="GO:0009424">
    <property type="term" value="C:bacterial-type flagellum hook"/>
    <property type="evidence" value="ECO:0007669"/>
    <property type="project" value="InterPro"/>
</dbReference>
<feature type="compositionally biased region" description="Low complexity" evidence="4">
    <location>
        <begin position="18"/>
        <end position="29"/>
    </location>
</feature>
<dbReference type="GeneID" id="300267706"/>
<evidence type="ECO:0000256" key="4">
    <source>
        <dbReference type="SAM" id="MobiDB-lite"/>
    </source>
</evidence>
<dbReference type="InterPro" id="IPR021136">
    <property type="entry name" value="Flagellar_hook_control-like_C"/>
</dbReference>
<accession>A0A9X8MCH5</accession>
<dbReference type="PANTHER" id="PTHR37533">
    <property type="entry name" value="FLAGELLAR HOOK-LENGTH CONTROL PROTEIN"/>
    <property type="match status" value="1"/>
</dbReference>
<dbReference type="InterPro" id="IPR038610">
    <property type="entry name" value="FliK-like_C_sf"/>
</dbReference>
<dbReference type="PANTHER" id="PTHR37533:SF2">
    <property type="entry name" value="FLAGELLAR HOOK-LENGTH CONTROL PROTEIN"/>
    <property type="match status" value="1"/>
</dbReference>
<keyword evidence="6" id="KW-0969">Cilium</keyword>
<dbReference type="GO" id="GO:0044780">
    <property type="term" value="P:bacterial-type flagellum assembly"/>
    <property type="evidence" value="ECO:0007669"/>
    <property type="project" value="InterPro"/>
</dbReference>
<comment type="similarity">
    <text evidence="2">Belongs to the FliK family.</text>
</comment>
<comment type="caution">
    <text evidence="6">The sequence shown here is derived from an EMBL/GenBank/DDBJ whole genome shotgun (WGS) entry which is preliminary data.</text>
</comment>
<feature type="domain" description="Flagellar hook-length control protein-like C-terminal" evidence="5">
    <location>
        <begin position="311"/>
        <end position="390"/>
    </location>
</feature>
<feature type="region of interest" description="Disordered" evidence="4">
    <location>
        <begin position="18"/>
        <end position="106"/>
    </location>
</feature>